<dbReference type="EMBL" id="VWNE01000006">
    <property type="protein sequence ID" value="KAA8484939.1"/>
    <property type="molecule type" value="Genomic_DNA"/>
</dbReference>
<dbReference type="Pfam" id="PF12728">
    <property type="entry name" value="HTH_17"/>
    <property type="match status" value="1"/>
</dbReference>
<dbReference type="InterPro" id="IPR010093">
    <property type="entry name" value="SinI_DNA-bd"/>
</dbReference>
<dbReference type="GO" id="GO:0003677">
    <property type="term" value="F:DNA binding"/>
    <property type="evidence" value="ECO:0007669"/>
    <property type="project" value="InterPro"/>
</dbReference>
<accession>A0A5M9HEK4</accession>
<reference evidence="2 3" key="1">
    <citation type="submission" date="2019-09" db="EMBL/GenBank/DDBJ databases">
        <title>Pararcticibacter amylolyticus gen. nov., sp. nov., isolated from a rottenly hemp rope, and reclassification of Pedobacter tournemirensis as Pararcticibacter tournemirensis comb. nov.</title>
        <authorList>
            <person name="Cai Y."/>
        </authorList>
    </citation>
    <scope>NUCLEOTIDE SEQUENCE [LARGE SCALE GENOMIC DNA]</scope>
    <source>
        <strain evidence="2 3">TF5-37.2-LB10</strain>
    </source>
</reference>
<sequence length="269" mass="31168">MSSNIRVNKVCEYCGKDYEARTTTTRYCSSKCNSRAYKALKRGAKIEEVKKQVQNIRSFPLAEINARQLLTVKQACVFTGMGKNTINYWINSGKLPSCNLGIRQTRILREDLERFFKSSVHMVPQKEKQKTAMVILDRDNAYTISEICVKFGVSMSFLRNFCKVNNIEKQAVGRETLIAKTVIDELLKNHIDNKPLINEEIQHERIFDPDECYSIKEVEAIFGLSPSNVYGILLKNRIEKQRYGKSVLVRKRDIDDLYKAYRSRTSREK</sequence>
<dbReference type="RefSeq" id="WP_141814939.1">
    <property type="nucleotide sequence ID" value="NZ_VFPL01000001.1"/>
</dbReference>
<gene>
    <name evidence="2" type="ORF">F1649_04670</name>
</gene>
<organism evidence="2 3">
    <name type="scientific">Arcticibacter tournemirensis</name>
    <dbReference type="NCBI Taxonomy" id="699437"/>
    <lineage>
        <taxon>Bacteria</taxon>
        <taxon>Pseudomonadati</taxon>
        <taxon>Bacteroidota</taxon>
        <taxon>Sphingobacteriia</taxon>
        <taxon>Sphingobacteriales</taxon>
        <taxon>Sphingobacteriaceae</taxon>
        <taxon>Arcticibacter</taxon>
    </lineage>
</organism>
<comment type="caution">
    <text evidence="2">The sequence shown here is derived from an EMBL/GenBank/DDBJ whole genome shotgun (WGS) entry which is preliminary data.</text>
</comment>
<feature type="domain" description="Helix-turn-helix" evidence="1">
    <location>
        <begin position="69"/>
        <end position="117"/>
    </location>
</feature>
<evidence type="ECO:0000313" key="2">
    <source>
        <dbReference type="EMBL" id="KAA8484939.1"/>
    </source>
</evidence>
<protein>
    <submittedName>
        <fullName evidence="2">Helix-turn-helix domain-containing protein</fullName>
    </submittedName>
</protein>
<evidence type="ECO:0000313" key="3">
    <source>
        <dbReference type="Proteomes" id="UP000322918"/>
    </source>
</evidence>
<name>A0A5M9HEK4_9SPHI</name>
<dbReference type="InterPro" id="IPR009061">
    <property type="entry name" value="DNA-bd_dom_put_sf"/>
</dbReference>
<dbReference type="AlphaFoldDB" id="A0A5M9HEK4"/>
<dbReference type="NCBIfam" id="TIGR01764">
    <property type="entry name" value="excise"/>
    <property type="match status" value="1"/>
</dbReference>
<proteinExistence type="predicted"/>
<dbReference type="Proteomes" id="UP000322918">
    <property type="component" value="Unassembled WGS sequence"/>
</dbReference>
<dbReference type="InterPro" id="IPR041657">
    <property type="entry name" value="HTH_17"/>
</dbReference>
<keyword evidence="3" id="KW-1185">Reference proteome</keyword>
<evidence type="ECO:0000259" key="1">
    <source>
        <dbReference type="Pfam" id="PF12728"/>
    </source>
</evidence>
<dbReference type="OrthoDB" id="1003442at2"/>
<dbReference type="SUPFAM" id="SSF46955">
    <property type="entry name" value="Putative DNA-binding domain"/>
    <property type="match status" value="1"/>
</dbReference>